<dbReference type="AlphaFoldDB" id="A0A5Q0H3M9"/>
<accession>A0A5Q0H3M9</accession>
<evidence type="ECO:0000313" key="3">
    <source>
        <dbReference type="Proteomes" id="UP000325787"/>
    </source>
</evidence>
<protein>
    <recommendedName>
        <fullName evidence="1">DUF5983 domain-containing protein</fullName>
    </recommendedName>
</protein>
<dbReference type="KEGG" id="ssyi:EKG83_26735"/>
<evidence type="ECO:0000313" key="2">
    <source>
        <dbReference type="EMBL" id="QFZ20525.1"/>
    </source>
</evidence>
<dbReference type="Pfam" id="PF19419">
    <property type="entry name" value="DUF5983"/>
    <property type="match status" value="1"/>
</dbReference>
<evidence type="ECO:0000259" key="1">
    <source>
        <dbReference type="Pfam" id="PF19419"/>
    </source>
</evidence>
<dbReference type="InterPro" id="IPR046025">
    <property type="entry name" value="DUF5983"/>
</dbReference>
<organism evidence="2 3">
    <name type="scientific">Saccharothrix syringae</name>
    <name type="common">Nocardiopsis syringae</name>
    <dbReference type="NCBI Taxonomy" id="103733"/>
    <lineage>
        <taxon>Bacteria</taxon>
        <taxon>Bacillati</taxon>
        <taxon>Actinomycetota</taxon>
        <taxon>Actinomycetes</taxon>
        <taxon>Pseudonocardiales</taxon>
        <taxon>Pseudonocardiaceae</taxon>
        <taxon>Saccharothrix</taxon>
    </lineage>
</organism>
<gene>
    <name evidence="2" type="ORF">EKG83_26735</name>
</gene>
<feature type="domain" description="DUF5983" evidence="1">
    <location>
        <begin position="9"/>
        <end position="94"/>
    </location>
</feature>
<dbReference type="EMBL" id="CP034550">
    <property type="protein sequence ID" value="QFZ20525.1"/>
    <property type="molecule type" value="Genomic_DNA"/>
</dbReference>
<reference evidence="3" key="1">
    <citation type="journal article" date="2021" name="Curr. Microbiol.">
        <title>Complete genome of nocamycin-producing strain Saccharothrix syringae NRRL B-16468 reveals the biosynthetic potential for secondary metabolites.</title>
        <authorList>
            <person name="Mo X."/>
            <person name="Yang S."/>
        </authorList>
    </citation>
    <scope>NUCLEOTIDE SEQUENCE [LARGE SCALE GENOMIC DNA]</scope>
    <source>
        <strain evidence="3">ATCC 51364 / DSM 43886 / JCM 6844 / KCTC 9398 / NBRC 14523 / NRRL B-16468 / INA 2240</strain>
    </source>
</reference>
<dbReference type="RefSeq" id="WP_033436046.1">
    <property type="nucleotide sequence ID" value="NZ_CP034550.1"/>
</dbReference>
<dbReference type="Proteomes" id="UP000325787">
    <property type="component" value="Chromosome"/>
</dbReference>
<keyword evidence="3" id="KW-1185">Reference proteome</keyword>
<dbReference type="OrthoDB" id="3700226at2"/>
<proteinExistence type="predicted"/>
<sequence length="94" mass="10376">MSQSAIRTFLDLSTSHLREQTCLQLDDHEGVVAHNLRHGWLLFVPDPADEAASGDIDWPDELVPIVELAQASGCSYVLFDADGPQLDGLPVFDW</sequence>
<name>A0A5Q0H3M9_SACSY</name>